<evidence type="ECO:0000313" key="4">
    <source>
        <dbReference type="Proteomes" id="UP000035054"/>
    </source>
</evidence>
<feature type="compositionally biased region" description="Acidic residues" evidence="1">
    <location>
        <begin position="87"/>
        <end position="98"/>
    </location>
</feature>
<reference evidence="3 4" key="1">
    <citation type="submission" date="2015-01" db="EMBL/GenBank/DDBJ databases">
        <title>Lifestyle Evolution in Cyanobacterial Symbionts of Sponges.</title>
        <authorList>
            <person name="Burgsdorf I."/>
            <person name="Slaby B.M."/>
            <person name="Handley K.M."/>
            <person name="Haber M."/>
            <person name="Blom J."/>
            <person name="Marshall C.W."/>
            <person name="Gilbert J.A."/>
            <person name="Hentschel U."/>
            <person name="Steindler L."/>
        </authorList>
    </citation>
    <scope>NUCLEOTIDE SEQUENCE [LARGE SCALE GENOMIC DNA]</scope>
    <source>
        <strain evidence="3">142</strain>
    </source>
</reference>
<dbReference type="EMBL" id="JXUO01000194">
    <property type="protein sequence ID" value="KKZ14030.1"/>
    <property type="molecule type" value="Genomic_DNA"/>
</dbReference>
<accession>A0A6N3X3E9</accession>
<keyword evidence="2" id="KW-1133">Transmembrane helix</keyword>
<keyword evidence="2" id="KW-0812">Transmembrane</keyword>
<gene>
    <name evidence="3" type="ORF">TH68_05820</name>
</gene>
<dbReference type="Proteomes" id="UP000035054">
    <property type="component" value="Unassembled WGS sequence"/>
</dbReference>
<comment type="caution">
    <text evidence="3">The sequence shown here is derived from an EMBL/GenBank/DDBJ whole genome shotgun (WGS) entry which is preliminary data.</text>
</comment>
<evidence type="ECO:0000256" key="2">
    <source>
        <dbReference type="SAM" id="Phobius"/>
    </source>
</evidence>
<feature type="transmembrane region" description="Helical" evidence="2">
    <location>
        <begin position="41"/>
        <end position="66"/>
    </location>
</feature>
<evidence type="ECO:0000256" key="1">
    <source>
        <dbReference type="SAM" id="MobiDB-lite"/>
    </source>
</evidence>
<keyword evidence="2" id="KW-0472">Membrane</keyword>
<protein>
    <submittedName>
        <fullName evidence="3">Uncharacterized protein</fullName>
    </submittedName>
</protein>
<evidence type="ECO:0000313" key="3">
    <source>
        <dbReference type="EMBL" id="KKZ14030.1"/>
    </source>
</evidence>
<feature type="region of interest" description="Disordered" evidence="1">
    <location>
        <begin position="76"/>
        <end position="157"/>
    </location>
</feature>
<organism evidence="3 4">
    <name type="scientific">Candidatus Synechococcus spongiarum 142</name>
    <dbReference type="NCBI Taxonomy" id="1608213"/>
    <lineage>
        <taxon>Bacteria</taxon>
        <taxon>Bacillati</taxon>
        <taxon>Cyanobacteriota</taxon>
        <taxon>Cyanophyceae</taxon>
        <taxon>Synechococcales</taxon>
        <taxon>Synechococcaceae</taxon>
        <taxon>Synechococcus</taxon>
    </lineage>
</organism>
<sequence length="157" mass="17257">MRRVLLLLVLLSPWLLAVWVGVHNLRQPRQLRLLTGTTPALPIGGWLLLSSSLGVTLGATAVGVLLQPERSLRRRRLSEVSLGENDHGDDEMMGEEPNPDSGHWRDAESSLGEPPPVMDVPFRVVRAARTPDPVPTPPDNAPAFNGDDWQPPQSEAW</sequence>
<name>A0A6N3X3E9_9SYNE</name>
<proteinExistence type="predicted"/>
<dbReference type="AlphaFoldDB" id="A0A6N3X3E9"/>